<keyword evidence="6" id="KW-1003">Cell membrane</keyword>
<dbReference type="Pfam" id="PF00028">
    <property type="entry name" value="Cadherin"/>
    <property type="match status" value="4"/>
</dbReference>
<dbReference type="GO" id="GO:0008013">
    <property type="term" value="F:beta-catenin binding"/>
    <property type="evidence" value="ECO:0007669"/>
    <property type="project" value="TreeGrafter"/>
</dbReference>
<evidence type="ECO:0000256" key="13">
    <source>
        <dbReference type="ARBA" id="ARBA00022889"/>
    </source>
</evidence>
<dbReference type="GO" id="GO:0044331">
    <property type="term" value="P:cell-cell adhesion mediated by cadherin"/>
    <property type="evidence" value="ECO:0007669"/>
    <property type="project" value="TreeGrafter"/>
</dbReference>
<dbReference type="GO" id="GO:0045296">
    <property type="term" value="F:cadherin binding"/>
    <property type="evidence" value="ECO:0007669"/>
    <property type="project" value="TreeGrafter"/>
</dbReference>
<evidence type="ECO:0000256" key="6">
    <source>
        <dbReference type="ARBA" id="ARBA00022475"/>
    </source>
</evidence>
<reference evidence="25" key="1">
    <citation type="journal article" date="2014" name="PLoS ONE">
        <title>The genome and linkage map of the northern pike (Esox lucius): conserved synteny revealed between the salmonid sister group and the Neoteleostei.</title>
        <authorList>
            <person name="Rondeau E.B."/>
            <person name="Minkley D.R."/>
            <person name="Leong J.S."/>
            <person name="Messmer A.M."/>
            <person name="Jantzen J.R."/>
            <person name="von Schalburg K.R."/>
            <person name="Lemon C."/>
            <person name="Bird N.H."/>
            <person name="Koop B.F."/>
        </authorList>
    </citation>
    <scope>NUCLEOTIDE SEQUENCE</scope>
</reference>
<evidence type="ECO:0000256" key="16">
    <source>
        <dbReference type="ARBA" id="ARBA00023136"/>
    </source>
</evidence>
<evidence type="ECO:0000313" key="24">
    <source>
        <dbReference type="Ensembl" id="ENSELUP00000000645.2"/>
    </source>
</evidence>
<evidence type="ECO:0000256" key="2">
    <source>
        <dbReference type="ARBA" id="ARBA00004241"/>
    </source>
</evidence>
<dbReference type="GO" id="GO:0030057">
    <property type="term" value="C:desmosome"/>
    <property type="evidence" value="ECO:0007669"/>
    <property type="project" value="UniProtKB-SubCell"/>
</dbReference>
<evidence type="ECO:0000256" key="3">
    <source>
        <dbReference type="ARBA" id="ARBA00004251"/>
    </source>
</evidence>
<evidence type="ECO:0000256" key="8">
    <source>
        <dbReference type="ARBA" id="ARBA00022692"/>
    </source>
</evidence>
<dbReference type="Bgee" id="ENSELUG00000002197">
    <property type="expression patterns" value="Expressed in nose and 15 other cell types or tissues"/>
</dbReference>
<dbReference type="GO" id="GO:0016477">
    <property type="term" value="P:cell migration"/>
    <property type="evidence" value="ECO:0007669"/>
    <property type="project" value="TreeGrafter"/>
</dbReference>
<dbReference type="GO" id="GO:0005912">
    <property type="term" value="C:adherens junction"/>
    <property type="evidence" value="ECO:0007669"/>
    <property type="project" value="UniProtKB-SubCell"/>
</dbReference>
<keyword evidence="12 18" id="KW-0106">Calcium</keyword>
<dbReference type="InterPro" id="IPR000233">
    <property type="entry name" value="Cadherin_Y-type_LIR"/>
</dbReference>
<dbReference type="GO" id="GO:0009986">
    <property type="term" value="C:cell surface"/>
    <property type="evidence" value="ECO:0007669"/>
    <property type="project" value="UniProtKB-SubCell"/>
</dbReference>
<dbReference type="PRINTS" id="PR01820">
    <property type="entry name" value="DESMOCOLLIN"/>
</dbReference>
<protein>
    <recommendedName>
        <fullName evidence="23">Cadherin domain-containing protein</fullName>
    </recommendedName>
</protein>
<keyword evidence="25" id="KW-1185">Reference proteome</keyword>
<dbReference type="FunFam" id="2.60.40.60:FF:000019">
    <property type="entry name" value="Cadherin 2"/>
    <property type="match status" value="1"/>
</dbReference>
<dbReference type="GO" id="GO:0045177">
    <property type="term" value="C:apical part of cell"/>
    <property type="evidence" value="ECO:0007669"/>
    <property type="project" value="TreeGrafter"/>
</dbReference>
<dbReference type="Gene3D" id="4.10.900.10">
    <property type="entry name" value="TCF3-CBD (Catenin binding domain)"/>
    <property type="match status" value="1"/>
</dbReference>
<dbReference type="PROSITE" id="PS50268">
    <property type="entry name" value="CADHERIN_2"/>
    <property type="match status" value="4"/>
</dbReference>
<evidence type="ECO:0000256" key="7">
    <source>
        <dbReference type="ARBA" id="ARBA00022685"/>
    </source>
</evidence>
<evidence type="ECO:0000256" key="9">
    <source>
        <dbReference type="ARBA" id="ARBA00022723"/>
    </source>
</evidence>
<feature type="domain" description="Cadherin" evidence="23">
    <location>
        <begin position="246"/>
        <end position="353"/>
    </location>
</feature>
<evidence type="ECO:0000256" key="14">
    <source>
        <dbReference type="ARBA" id="ARBA00022949"/>
    </source>
</evidence>
<evidence type="ECO:0000256" key="21">
    <source>
        <dbReference type="SAM" id="Phobius"/>
    </source>
</evidence>
<dbReference type="GO" id="GO:0005509">
    <property type="term" value="F:calcium ion binding"/>
    <property type="evidence" value="ECO:0007669"/>
    <property type="project" value="UniProtKB-UniRule"/>
</dbReference>
<dbReference type="KEGG" id="els:105011879"/>
<keyword evidence="16 21" id="KW-0472">Membrane</keyword>
<dbReference type="GO" id="GO:0014069">
    <property type="term" value="C:postsynaptic density"/>
    <property type="evidence" value="ECO:0007669"/>
    <property type="project" value="TreeGrafter"/>
</dbReference>
<dbReference type="GO" id="GO:0000902">
    <property type="term" value="P:cell morphogenesis"/>
    <property type="evidence" value="ECO:0007669"/>
    <property type="project" value="TreeGrafter"/>
</dbReference>
<proteinExistence type="predicted"/>
<feature type="transmembrane region" description="Helical" evidence="21">
    <location>
        <begin position="681"/>
        <end position="706"/>
    </location>
</feature>
<sequence>MALGVLFYCVSLLVVSVECCVPKSIQAQVPVEIKPGYIISQVPVVQCQIKGRQVTSSDGHFAVQSDGTIVAVGDTTVTAQGKTFLLRGEDKSGRRWRMEVHLSPEPDQGRIQVPWRNRFAQTGVERAPSKILRRTKRRWSPLPFSIREEDVPPFPKDVELVGSDSSVNFTVFYEIRGQGVTMVPLNLFSVNRDSGMVRVHYRVDREQYPKFVFQAHVFDRRSGIETDLPLDITVLVEDINDNAPTFSGPLNFSVFEHCRDGTQIGEVMSTDRDQENTLHTKVRYSLLSGGEFFTIGPNNGQILAKSSSLDRETQVIHPVIVEIRDMDGAPKGLFNTATAMITLKDINDNPPTFRQTSYKTTVQENKADVLILRIPVDDKDEEKTPNWNAKFVINQGNENGNFRIDTDHKTNEGLLYVIKPLDYERAHAVKLMISAQNEAPLVDPKATWLSVPVDVNVVDVDEGPEFTTPNLVIRVKENTPNGTLLSTYTALDPETNSNKGIKYYTVSDPGSWISVGETTGELRVANTIDRESPLVTNGAYTIKVKAVDSSQKTGNGTVTLLIEDVNDNVPKIVPGTDMSLCEGDKGHMGSVVIKAEDSDLSPYSAPFHFTLPEGNDGKWRLTNIKNESAVLQQVVDMSRGVYQVPVRVTDLQDKGGVQVLNVRVCGCVAGECVAARSSSSVGIWGVLAMLLAFLLLLLLCLLFVFYCTTKADKIYLDDSSGGMLLKSNTEAPGEEVKSANLQMFSDTVDSSLKSPGLMGMMDQSKGVSSAPGQLFSQNSVTLRESMYQTKNRQDFYAAQNGASDFYANNTLMKQSQASSTLSALHTWKTNGLYLDKKVGYLVGVSEERYAGDTVRAYGYEGEGSPAGSVGCCSDFGDQDNLDFLDSLGSKFKTLANICTEKK</sequence>
<dbReference type="Gene3D" id="2.60.40.60">
    <property type="entry name" value="Cadherins"/>
    <property type="match status" value="6"/>
</dbReference>
<reference evidence="24" key="4">
    <citation type="submission" date="2025-09" db="UniProtKB">
        <authorList>
            <consortium name="Ensembl"/>
        </authorList>
    </citation>
    <scope>IDENTIFICATION</scope>
</reference>
<keyword evidence="14" id="KW-0965">Cell junction</keyword>
<evidence type="ECO:0000256" key="18">
    <source>
        <dbReference type="PROSITE-ProRule" id="PRU00043"/>
    </source>
</evidence>
<evidence type="ECO:0000259" key="23">
    <source>
        <dbReference type="PROSITE" id="PS50268"/>
    </source>
</evidence>
<dbReference type="FunFam" id="2.60.40.60:FF:000011">
    <property type="entry name" value="Cadherin 1"/>
    <property type="match status" value="1"/>
</dbReference>
<keyword evidence="13 19" id="KW-0130">Cell adhesion</keyword>
<organism evidence="24 25">
    <name type="scientific">Esox lucius</name>
    <name type="common">Northern pike</name>
    <dbReference type="NCBI Taxonomy" id="8010"/>
    <lineage>
        <taxon>Eukaryota</taxon>
        <taxon>Metazoa</taxon>
        <taxon>Chordata</taxon>
        <taxon>Craniata</taxon>
        <taxon>Vertebrata</taxon>
        <taxon>Euteleostomi</taxon>
        <taxon>Actinopterygii</taxon>
        <taxon>Neopterygii</taxon>
        <taxon>Teleostei</taxon>
        <taxon>Protacanthopterygii</taxon>
        <taxon>Esociformes</taxon>
        <taxon>Esocidae</taxon>
        <taxon>Esox</taxon>
    </lineage>
</organism>
<dbReference type="PROSITE" id="PS00232">
    <property type="entry name" value="CADHERIN_1"/>
    <property type="match status" value="2"/>
</dbReference>
<evidence type="ECO:0000256" key="4">
    <source>
        <dbReference type="ARBA" id="ARBA00004536"/>
    </source>
</evidence>
<dbReference type="SMART" id="SM00112">
    <property type="entry name" value="CA"/>
    <property type="match status" value="4"/>
</dbReference>
<accession>A0A3P8X880</accession>
<evidence type="ECO:0000256" key="1">
    <source>
        <dbReference type="ARBA" id="ARBA00004135"/>
    </source>
</evidence>
<dbReference type="GO" id="GO:0099634">
    <property type="term" value="C:postsynaptic specialization membrane"/>
    <property type="evidence" value="ECO:0007669"/>
    <property type="project" value="TreeGrafter"/>
</dbReference>
<dbReference type="AlphaFoldDB" id="A0A3P8X880"/>
<reference evidence="24" key="3">
    <citation type="submission" date="2025-08" db="UniProtKB">
        <authorList>
            <consortium name="Ensembl"/>
        </authorList>
    </citation>
    <scope>IDENTIFICATION</scope>
</reference>
<dbReference type="Ensembl" id="ENSELUT00000018713.3">
    <property type="protein sequence ID" value="ENSELUP00000000645.2"/>
    <property type="gene ID" value="ENSELUG00000002197.3"/>
</dbReference>
<dbReference type="GO" id="GO:0007416">
    <property type="term" value="P:synapse assembly"/>
    <property type="evidence" value="ECO:0007669"/>
    <property type="project" value="TreeGrafter"/>
</dbReference>
<dbReference type="InterPro" id="IPR009122">
    <property type="entry name" value="Desmosomal_cadherin"/>
</dbReference>
<dbReference type="PANTHER" id="PTHR24027">
    <property type="entry name" value="CADHERIN-23"/>
    <property type="match status" value="1"/>
</dbReference>
<dbReference type="PRINTS" id="PR01818">
    <property type="entry name" value="DESMOCADHERN"/>
</dbReference>
<dbReference type="GO" id="GO:0042383">
    <property type="term" value="C:sarcolemma"/>
    <property type="evidence" value="ECO:0007669"/>
    <property type="project" value="UniProtKB-SubCell"/>
</dbReference>
<name>A0A3P8X880_ESOLU</name>
<dbReference type="RefSeq" id="XP_010870617.2">
    <property type="nucleotide sequence ID" value="XM_010872315.4"/>
</dbReference>
<evidence type="ECO:0000256" key="22">
    <source>
        <dbReference type="SAM" id="SignalP"/>
    </source>
</evidence>
<dbReference type="STRING" id="8010.ENSELUP00000000645"/>
<dbReference type="GeneID" id="105011879"/>
<feature type="domain" description="Cadherin" evidence="23">
    <location>
        <begin position="354"/>
        <end position="466"/>
    </location>
</feature>
<feature type="domain" description="Cadherin" evidence="23">
    <location>
        <begin position="467"/>
        <end position="572"/>
    </location>
</feature>
<evidence type="ECO:0000256" key="20">
    <source>
        <dbReference type="RuleBase" id="RU004358"/>
    </source>
</evidence>
<dbReference type="PANTHER" id="PTHR24027:SF79">
    <property type="entry name" value="CADHERIN-2"/>
    <property type="match status" value="1"/>
</dbReference>
<feature type="signal peptide" evidence="22">
    <location>
        <begin position="1"/>
        <end position="27"/>
    </location>
</feature>
<keyword evidence="8 19" id="KW-0812">Transmembrane</keyword>
<dbReference type="InterPro" id="IPR015919">
    <property type="entry name" value="Cadherin-like_sf"/>
</dbReference>
<dbReference type="SUPFAM" id="SSF49313">
    <property type="entry name" value="Cadherin-like"/>
    <property type="match status" value="6"/>
</dbReference>
<reference evidence="24" key="2">
    <citation type="submission" date="2020-02" db="EMBL/GenBank/DDBJ databases">
        <title>Esox lucius (northern pike) genome, fEsoLuc1, primary haplotype.</title>
        <authorList>
            <person name="Myers G."/>
            <person name="Karagic N."/>
            <person name="Meyer A."/>
            <person name="Pippel M."/>
            <person name="Reichard M."/>
            <person name="Winkler S."/>
            <person name="Tracey A."/>
            <person name="Sims Y."/>
            <person name="Howe K."/>
            <person name="Rhie A."/>
            <person name="Formenti G."/>
            <person name="Durbin R."/>
            <person name="Fedrigo O."/>
            <person name="Jarvis E.D."/>
        </authorList>
    </citation>
    <scope>NUCLEOTIDE SEQUENCE [LARGE SCALE GENOMIC DNA]</scope>
</reference>
<dbReference type="OrthoDB" id="6079678at2759"/>
<dbReference type="GO" id="GO:0030027">
    <property type="term" value="C:lamellipodium"/>
    <property type="evidence" value="ECO:0007669"/>
    <property type="project" value="TreeGrafter"/>
</dbReference>
<dbReference type="GO" id="GO:0014704">
    <property type="term" value="C:intercalated disc"/>
    <property type="evidence" value="ECO:0007669"/>
    <property type="project" value="TreeGrafter"/>
</dbReference>
<evidence type="ECO:0000256" key="11">
    <source>
        <dbReference type="ARBA" id="ARBA00022737"/>
    </source>
</evidence>
<keyword evidence="7" id="KW-0165">Cleavage on pair of basic residues</keyword>
<keyword evidence="9" id="KW-0479">Metal-binding</keyword>
<evidence type="ECO:0000313" key="25">
    <source>
        <dbReference type="Proteomes" id="UP000265140"/>
    </source>
</evidence>
<dbReference type="GO" id="GO:0016339">
    <property type="term" value="P:calcium-dependent cell-cell adhesion via plasma membrane cell adhesion molecules"/>
    <property type="evidence" value="ECO:0007669"/>
    <property type="project" value="TreeGrafter"/>
</dbReference>
<feature type="domain" description="Cadherin" evidence="23">
    <location>
        <begin position="138"/>
        <end position="246"/>
    </location>
</feature>
<dbReference type="InterPro" id="IPR014868">
    <property type="entry name" value="Cadherin_pro_dom"/>
</dbReference>
<dbReference type="InterPro" id="IPR020894">
    <property type="entry name" value="Cadherin_CS"/>
</dbReference>
<keyword evidence="15 21" id="KW-1133">Transmembrane helix</keyword>
<dbReference type="SMART" id="SM01055">
    <property type="entry name" value="Cadherin_pro"/>
    <property type="match status" value="1"/>
</dbReference>
<evidence type="ECO:0000256" key="19">
    <source>
        <dbReference type="RuleBase" id="RU003318"/>
    </source>
</evidence>
<dbReference type="GO" id="GO:0043005">
    <property type="term" value="C:neuron projection"/>
    <property type="evidence" value="ECO:0007669"/>
    <property type="project" value="TreeGrafter"/>
</dbReference>
<dbReference type="InterPro" id="IPR002126">
    <property type="entry name" value="Cadherin-like_dom"/>
</dbReference>
<keyword evidence="10 22" id="KW-0732">Signal</keyword>
<dbReference type="Proteomes" id="UP000265140">
    <property type="component" value="Chromosome 8"/>
</dbReference>
<dbReference type="GO" id="GO:0048787">
    <property type="term" value="C:presynaptic active zone membrane"/>
    <property type="evidence" value="ECO:0007669"/>
    <property type="project" value="TreeGrafter"/>
</dbReference>
<feature type="chain" id="PRO_5044332984" description="Cadherin domain-containing protein" evidence="22">
    <location>
        <begin position="28"/>
        <end position="902"/>
    </location>
</feature>
<evidence type="ECO:0000256" key="5">
    <source>
        <dbReference type="ARBA" id="ARBA00004568"/>
    </source>
</evidence>
<comment type="function">
    <text evidence="20">A component of desmosome cell-cell junctions which are required for positive regulation of cellular adhesion. Involved in the interaction of plaque proteins and intermediate filaments mediating cell-cell adhesion.</text>
</comment>
<evidence type="ECO:0000256" key="15">
    <source>
        <dbReference type="ARBA" id="ARBA00022989"/>
    </source>
</evidence>
<dbReference type="GO" id="GO:0034332">
    <property type="term" value="P:adherens junction organization"/>
    <property type="evidence" value="ECO:0007669"/>
    <property type="project" value="TreeGrafter"/>
</dbReference>
<dbReference type="PRINTS" id="PR00205">
    <property type="entry name" value="CADHERIN"/>
</dbReference>
<keyword evidence="17" id="KW-0325">Glycoprotein</keyword>
<evidence type="ECO:0000256" key="10">
    <source>
        <dbReference type="ARBA" id="ARBA00022729"/>
    </source>
</evidence>
<dbReference type="GeneTree" id="ENSGT01030000234624"/>
<dbReference type="InterPro" id="IPR039808">
    <property type="entry name" value="Cadherin"/>
</dbReference>
<dbReference type="InterPro" id="IPR027397">
    <property type="entry name" value="Catenin-bd_sf"/>
</dbReference>
<dbReference type="FunFam" id="2.60.40.60:FF:000027">
    <property type="entry name" value="Cadherin 2"/>
    <property type="match status" value="1"/>
</dbReference>
<dbReference type="GO" id="GO:0007043">
    <property type="term" value="P:cell-cell junction assembly"/>
    <property type="evidence" value="ECO:0007669"/>
    <property type="project" value="TreeGrafter"/>
</dbReference>
<dbReference type="CDD" id="cd11304">
    <property type="entry name" value="Cadherin_repeat"/>
    <property type="match status" value="4"/>
</dbReference>
<dbReference type="GO" id="GO:0007156">
    <property type="term" value="P:homophilic cell adhesion via plasma membrane adhesion molecules"/>
    <property type="evidence" value="ECO:0007669"/>
    <property type="project" value="InterPro"/>
</dbReference>
<dbReference type="Pfam" id="PF01049">
    <property type="entry name" value="CADH_Y-type_LIR"/>
    <property type="match status" value="1"/>
</dbReference>
<evidence type="ECO:0000256" key="17">
    <source>
        <dbReference type="ARBA" id="ARBA00023180"/>
    </source>
</evidence>
<keyword evidence="11" id="KW-0677">Repeat</keyword>
<dbReference type="GO" id="GO:0005737">
    <property type="term" value="C:cytoplasm"/>
    <property type="evidence" value="ECO:0007669"/>
    <property type="project" value="TreeGrafter"/>
</dbReference>
<evidence type="ECO:0000256" key="12">
    <source>
        <dbReference type="ARBA" id="ARBA00022837"/>
    </source>
</evidence>
<comment type="subcellular location">
    <subcellularLocation>
        <location evidence="4">Cell junction</location>
        <location evidence="4">Adherens junction</location>
    </subcellularLocation>
    <subcellularLocation>
        <location evidence="5">Cell junction</location>
        <location evidence="5">Desmosome</location>
    </subcellularLocation>
    <subcellularLocation>
        <location evidence="1">Cell membrane</location>
        <location evidence="1">Sarcolemma</location>
    </subcellularLocation>
    <subcellularLocation>
        <location evidence="3 19">Cell membrane</location>
        <topology evidence="3 19">Single-pass type I membrane protein</topology>
    </subcellularLocation>
    <subcellularLocation>
        <location evidence="2">Cell surface</location>
    </subcellularLocation>
</comment>
<dbReference type="GO" id="GO:0060027">
    <property type="term" value="P:convergent extension involved in gastrulation"/>
    <property type="evidence" value="ECO:0007669"/>
    <property type="project" value="UniProtKB-ARBA"/>
</dbReference>
<dbReference type="GO" id="GO:0016342">
    <property type="term" value="C:catenin complex"/>
    <property type="evidence" value="ECO:0007669"/>
    <property type="project" value="TreeGrafter"/>
</dbReference>